<dbReference type="GO" id="GO:0090559">
    <property type="term" value="P:regulation of membrane permeability"/>
    <property type="evidence" value="ECO:0007669"/>
    <property type="project" value="TreeGrafter"/>
</dbReference>
<evidence type="ECO:0000256" key="16">
    <source>
        <dbReference type="ARBA" id="ARBA00023319"/>
    </source>
</evidence>
<evidence type="ECO:0000256" key="10">
    <source>
        <dbReference type="ARBA" id="ARBA00022737"/>
    </source>
</evidence>
<evidence type="ECO:0000256" key="17">
    <source>
        <dbReference type="ARBA" id="ARBA00030590"/>
    </source>
</evidence>
<keyword evidence="8 19" id="KW-0812">Transmembrane</keyword>
<evidence type="ECO:0000259" key="21">
    <source>
        <dbReference type="PROSITE" id="PS50835"/>
    </source>
</evidence>
<evidence type="ECO:0000256" key="13">
    <source>
        <dbReference type="ARBA" id="ARBA00023136"/>
    </source>
</evidence>
<evidence type="ECO:0000256" key="2">
    <source>
        <dbReference type="ARBA" id="ARBA00004435"/>
    </source>
</evidence>
<dbReference type="GO" id="GO:0007155">
    <property type="term" value="P:cell adhesion"/>
    <property type="evidence" value="ECO:0007669"/>
    <property type="project" value="InterPro"/>
</dbReference>
<dbReference type="InterPro" id="IPR003598">
    <property type="entry name" value="Ig_sub2"/>
</dbReference>
<dbReference type="GO" id="GO:0090557">
    <property type="term" value="P:establishment of endothelial intestinal barrier"/>
    <property type="evidence" value="ECO:0007669"/>
    <property type="project" value="TreeGrafter"/>
</dbReference>
<feature type="domain" description="Ig-like" evidence="21">
    <location>
        <begin position="20"/>
        <end position="122"/>
    </location>
</feature>
<keyword evidence="5" id="KW-0796">Tight junction</keyword>
<evidence type="ECO:0000256" key="11">
    <source>
        <dbReference type="ARBA" id="ARBA00022949"/>
    </source>
</evidence>
<evidence type="ECO:0000256" key="9">
    <source>
        <dbReference type="ARBA" id="ARBA00022729"/>
    </source>
</evidence>
<keyword evidence="10" id="KW-0677">Repeat</keyword>
<dbReference type="InterPro" id="IPR013106">
    <property type="entry name" value="Ig_V-set"/>
</dbReference>
<dbReference type="Gene3D" id="2.60.40.10">
    <property type="entry name" value="Immunoglobulins"/>
    <property type="match status" value="2"/>
</dbReference>
<feature type="chain" id="PRO_5004778679" description="Junctional adhesion molecule A" evidence="20">
    <location>
        <begin position="24"/>
        <end position="296"/>
    </location>
</feature>
<keyword evidence="14" id="KW-1015">Disulfide bond</keyword>
<dbReference type="SUPFAM" id="SSF48726">
    <property type="entry name" value="Immunoglobulin"/>
    <property type="match status" value="2"/>
</dbReference>
<dbReference type="FunFam" id="2.60.40.10:FF:000342">
    <property type="entry name" value="Junctional adhesion molecule A"/>
    <property type="match status" value="1"/>
</dbReference>
<dbReference type="SMART" id="SM00406">
    <property type="entry name" value="IGv"/>
    <property type="match status" value="1"/>
</dbReference>
<evidence type="ECO:0000256" key="19">
    <source>
        <dbReference type="SAM" id="Phobius"/>
    </source>
</evidence>
<proteinExistence type="evidence at transcript level"/>
<evidence type="ECO:0000256" key="5">
    <source>
        <dbReference type="ARBA" id="ARBA00022427"/>
    </source>
</evidence>
<keyword evidence="6" id="KW-1003">Cell membrane</keyword>
<dbReference type="GO" id="GO:0005886">
    <property type="term" value="C:plasma membrane"/>
    <property type="evidence" value="ECO:0007669"/>
    <property type="project" value="UniProtKB-SubCell"/>
</dbReference>
<sequence>MEGVKLLCVSLSIICLTVHPALGYEVSTANSVVRSQPGKSLELSCTYTADFDSPRIEWKRSDLQGSTTLIYYEKQVTEKFRERFEVYDKGMRITNAEPSDSGDYMCEVTAATGNGFNSVTIKVIIEVPPKVPQISVPTSVTNGGSAELSCTETHGYPKSKYKWFRNGIPIPVKSAGNSLFHNSSYILNIETGVLLFNPVTKSDVGEYYCEASNGVGPAMRSQAKKMDVYETNVGGIVAGVIIALLIIALIGIGIWFAYRKGYLPRKKDTKPPVSYHQPPEVTTDDADFKQKSSFVV</sequence>
<feature type="transmembrane region" description="Helical" evidence="19">
    <location>
        <begin position="233"/>
        <end position="258"/>
    </location>
</feature>
<evidence type="ECO:0000256" key="3">
    <source>
        <dbReference type="ARBA" id="ARBA00008637"/>
    </source>
</evidence>
<evidence type="ECO:0000256" key="4">
    <source>
        <dbReference type="ARBA" id="ARBA00016608"/>
    </source>
</evidence>
<feature type="signal peptide" evidence="20">
    <location>
        <begin position="1"/>
        <end position="23"/>
    </location>
</feature>
<dbReference type="GO" id="GO:0005923">
    <property type="term" value="C:bicellular tight junction"/>
    <property type="evidence" value="ECO:0007669"/>
    <property type="project" value="UniProtKB-SubCell"/>
</dbReference>
<dbReference type="InterPro" id="IPR036179">
    <property type="entry name" value="Ig-like_dom_sf"/>
</dbReference>
<protein>
    <recommendedName>
        <fullName evidence="4">Junctional adhesion molecule A</fullName>
    </recommendedName>
    <alternativeName>
        <fullName evidence="17">Junctional adhesion molecule 1</fullName>
    </alternativeName>
</protein>
<dbReference type="EMBL" id="JW875067">
    <property type="protein sequence ID" value="AFP07584.1"/>
    <property type="molecule type" value="mRNA"/>
</dbReference>
<dbReference type="GO" id="GO:0050892">
    <property type="term" value="P:intestinal absorption"/>
    <property type="evidence" value="ECO:0007669"/>
    <property type="project" value="TreeGrafter"/>
</dbReference>
<accession>V9L773</accession>
<evidence type="ECO:0000256" key="6">
    <source>
        <dbReference type="ARBA" id="ARBA00022475"/>
    </source>
</evidence>
<keyword evidence="13 19" id="KW-0472">Membrane</keyword>
<keyword evidence="11" id="KW-0965">Cell junction</keyword>
<dbReference type="InterPro" id="IPR003599">
    <property type="entry name" value="Ig_sub"/>
</dbReference>
<keyword evidence="16" id="KW-0393">Immunoglobulin domain</keyword>
<dbReference type="InterPro" id="IPR013783">
    <property type="entry name" value="Ig-like_fold"/>
</dbReference>
<organism evidence="22">
    <name type="scientific">Callorhinchus milii</name>
    <name type="common">Ghost shark</name>
    <dbReference type="NCBI Taxonomy" id="7868"/>
    <lineage>
        <taxon>Eukaryota</taxon>
        <taxon>Metazoa</taxon>
        <taxon>Chordata</taxon>
        <taxon>Craniata</taxon>
        <taxon>Vertebrata</taxon>
        <taxon>Chondrichthyes</taxon>
        <taxon>Holocephali</taxon>
        <taxon>Chimaeriformes</taxon>
        <taxon>Callorhinchidae</taxon>
        <taxon>Callorhinchus</taxon>
    </lineage>
</organism>
<dbReference type="InterPro" id="IPR007110">
    <property type="entry name" value="Ig-like_dom"/>
</dbReference>
<dbReference type="PANTHER" id="PTHR45113:SF1">
    <property type="entry name" value="JUNCTIONAL ADHESION MOLECULE A"/>
    <property type="match status" value="1"/>
</dbReference>
<keyword evidence="9 20" id="KW-0732">Signal</keyword>
<dbReference type="PANTHER" id="PTHR45113">
    <property type="entry name" value="JUNCTIONAL ADHESION MOLECULE A"/>
    <property type="match status" value="1"/>
</dbReference>
<evidence type="ECO:0000256" key="18">
    <source>
        <dbReference type="ARBA" id="ARBA00046718"/>
    </source>
</evidence>
<evidence type="ECO:0000256" key="15">
    <source>
        <dbReference type="ARBA" id="ARBA00023180"/>
    </source>
</evidence>
<dbReference type="SMART" id="SM00409">
    <property type="entry name" value="IG"/>
    <property type="match status" value="2"/>
</dbReference>
<keyword evidence="7" id="KW-0597">Phosphoprotein</keyword>
<dbReference type="AlphaFoldDB" id="V9L773"/>
<keyword evidence="12 19" id="KW-1133">Transmembrane helix</keyword>
<feature type="domain" description="Ig-like" evidence="21">
    <location>
        <begin position="129"/>
        <end position="227"/>
    </location>
</feature>
<evidence type="ECO:0000256" key="20">
    <source>
        <dbReference type="SAM" id="SignalP"/>
    </source>
</evidence>
<comment type="subcellular location">
    <subcellularLocation>
        <location evidence="2">Cell junction</location>
        <location evidence="2">Tight junction</location>
    </subcellularLocation>
    <subcellularLocation>
        <location evidence="1">Cell membrane</location>
        <topology evidence="1">Single-pass type I membrane protein</topology>
    </subcellularLocation>
</comment>
<dbReference type="Pfam" id="PF07686">
    <property type="entry name" value="V-set"/>
    <property type="match status" value="1"/>
</dbReference>
<evidence type="ECO:0000313" key="22">
    <source>
        <dbReference type="EMBL" id="AFP07584.1"/>
    </source>
</evidence>
<dbReference type="SMART" id="SM00408">
    <property type="entry name" value="IGc2"/>
    <property type="match status" value="2"/>
</dbReference>
<dbReference type="InterPro" id="IPR042456">
    <property type="entry name" value="F11R"/>
</dbReference>
<evidence type="ECO:0000256" key="14">
    <source>
        <dbReference type="ARBA" id="ARBA00023157"/>
    </source>
</evidence>
<evidence type="ECO:0000256" key="12">
    <source>
        <dbReference type="ARBA" id="ARBA00022989"/>
    </source>
</evidence>
<evidence type="ECO:0000256" key="7">
    <source>
        <dbReference type="ARBA" id="ARBA00022553"/>
    </source>
</evidence>
<name>V9L773_CALMI</name>
<comment type="subunit">
    <text evidence="18">Interacts with the ninth PDZ domain of MPDZ. Interacts with the first PDZ domain of PARD3. The association between PARD3 and PARD6B probably disrupts this interaction. Interacts with ITGAL (via I-domain). Interacts with CD151.</text>
</comment>
<comment type="similarity">
    <text evidence="3">Belongs to the immunoglobulin superfamily.</text>
</comment>
<keyword evidence="15" id="KW-0325">Glycoprotein</keyword>
<reference evidence="22" key="1">
    <citation type="journal article" date="2014" name="Nature">
        <title>Elephant shark genome provides unique insights into gnathostome evolution.</title>
        <authorList>
            <consortium name="International Elephant Shark Genome Sequencing Consortium"/>
            <person name="Venkatesh B."/>
            <person name="Lee A.P."/>
            <person name="Ravi V."/>
            <person name="Maurya A.K."/>
            <person name="Lian M.M."/>
            <person name="Swann J.B."/>
            <person name="Ohta Y."/>
            <person name="Flajnik M.F."/>
            <person name="Sutoh Y."/>
            <person name="Kasahara M."/>
            <person name="Hoon S."/>
            <person name="Gangu V."/>
            <person name="Roy S.W."/>
            <person name="Irimia M."/>
            <person name="Korzh V."/>
            <person name="Kondrychyn I."/>
            <person name="Lim Z.W."/>
            <person name="Tay B.H."/>
            <person name="Tohari S."/>
            <person name="Kong K.W."/>
            <person name="Ho S."/>
            <person name="Lorente-Galdos B."/>
            <person name="Quilez J."/>
            <person name="Marques-Bonet T."/>
            <person name="Raney B.J."/>
            <person name="Ingham P.W."/>
            <person name="Tay A."/>
            <person name="Hillier L.W."/>
            <person name="Minx P."/>
            <person name="Boehm T."/>
            <person name="Wilson R.K."/>
            <person name="Brenner S."/>
            <person name="Warren W.C."/>
        </authorList>
    </citation>
    <scope>NUCLEOTIDE SEQUENCE</scope>
    <source>
        <tissue evidence="22">Testis</tissue>
    </source>
</reference>
<evidence type="ECO:0000256" key="1">
    <source>
        <dbReference type="ARBA" id="ARBA00004251"/>
    </source>
</evidence>
<dbReference type="PROSITE" id="PS50835">
    <property type="entry name" value="IG_LIKE"/>
    <property type="match status" value="2"/>
</dbReference>
<dbReference type="Pfam" id="PF13927">
    <property type="entry name" value="Ig_3"/>
    <property type="match status" value="1"/>
</dbReference>
<evidence type="ECO:0000256" key="8">
    <source>
        <dbReference type="ARBA" id="ARBA00022692"/>
    </source>
</evidence>